<feature type="compositionally biased region" description="Basic and acidic residues" evidence="1">
    <location>
        <begin position="663"/>
        <end position="674"/>
    </location>
</feature>
<feature type="region of interest" description="Disordered" evidence="1">
    <location>
        <begin position="1056"/>
        <end position="1131"/>
    </location>
</feature>
<dbReference type="Proteomes" id="UP000271974">
    <property type="component" value="Unassembled WGS sequence"/>
</dbReference>
<feature type="region of interest" description="Disordered" evidence="1">
    <location>
        <begin position="1385"/>
        <end position="1457"/>
    </location>
</feature>
<dbReference type="EMBL" id="RQTK01000121">
    <property type="protein sequence ID" value="RUS87027.1"/>
    <property type="molecule type" value="Genomic_DNA"/>
</dbReference>
<feature type="compositionally biased region" description="Basic and acidic residues" evidence="1">
    <location>
        <begin position="1026"/>
        <end position="1037"/>
    </location>
</feature>
<comment type="caution">
    <text evidence="3">The sequence shown here is derived from an EMBL/GenBank/DDBJ whole genome shotgun (WGS) entry which is preliminary data.</text>
</comment>
<feature type="region of interest" description="Disordered" evidence="1">
    <location>
        <begin position="516"/>
        <end position="611"/>
    </location>
</feature>
<feature type="compositionally biased region" description="Polar residues" evidence="1">
    <location>
        <begin position="897"/>
        <end position="918"/>
    </location>
</feature>
<feature type="compositionally biased region" description="Polar residues" evidence="1">
    <location>
        <begin position="1146"/>
        <end position="1164"/>
    </location>
</feature>
<feature type="compositionally biased region" description="Low complexity" evidence="1">
    <location>
        <begin position="518"/>
        <end position="529"/>
    </location>
</feature>
<dbReference type="OrthoDB" id="8882621at2759"/>
<evidence type="ECO:0000256" key="1">
    <source>
        <dbReference type="SAM" id="MobiDB-lite"/>
    </source>
</evidence>
<feature type="compositionally biased region" description="Low complexity" evidence="1">
    <location>
        <begin position="71"/>
        <end position="85"/>
    </location>
</feature>
<feature type="compositionally biased region" description="Low complexity" evidence="1">
    <location>
        <begin position="38"/>
        <end position="58"/>
    </location>
</feature>
<feature type="region of interest" description="Disordered" evidence="1">
    <location>
        <begin position="1143"/>
        <end position="1306"/>
    </location>
</feature>
<feature type="compositionally biased region" description="Low complexity" evidence="1">
    <location>
        <begin position="811"/>
        <end position="823"/>
    </location>
</feature>
<feature type="region of interest" description="Disordered" evidence="1">
    <location>
        <begin position="1022"/>
        <end position="1042"/>
    </location>
</feature>
<feature type="compositionally biased region" description="Polar residues" evidence="1">
    <location>
        <begin position="61"/>
        <end position="70"/>
    </location>
</feature>
<feature type="compositionally biased region" description="Basic and acidic residues" evidence="1">
    <location>
        <begin position="1205"/>
        <end position="1223"/>
    </location>
</feature>
<evidence type="ECO:0000259" key="2">
    <source>
        <dbReference type="Pfam" id="PF09469"/>
    </source>
</evidence>
<accession>A0A433TZM5</accession>
<feature type="compositionally biased region" description="Polar residues" evidence="1">
    <location>
        <begin position="1393"/>
        <end position="1406"/>
    </location>
</feature>
<feature type="region of interest" description="Disordered" evidence="1">
    <location>
        <begin position="752"/>
        <end position="833"/>
    </location>
</feature>
<proteinExistence type="predicted"/>
<feature type="compositionally biased region" description="Basic and acidic residues" evidence="1">
    <location>
        <begin position="448"/>
        <end position="467"/>
    </location>
</feature>
<feature type="region of interest" description="Disordered" evidence="1">
    <location>
        <begin position="631"/>
        <end position="709"/>
    </location>
</feature>
<keyword evidence="4" id="KW-1185">Reference proteome</keyword>
<dbReference type="PANTHER" id="PTHR21557:SF2">
    <property type="entry name" value="CORDON-BLEU PROTEIN-LIKE 1"/>
    <property type="match status" value="1"/>
</dbReference>
<feature type="compositionally biased region" description="Low complexity" evidence="1">
    <location>
        <begin position="922"/>
        <end position="934"/>
    </location>
</feature>
<evidence type="ECO:0000313" key="4">
    <source>
        <dbReference type="Proteomes" id="UP000271974"/>
    </source>
</evidence>
<dbReference type="InterPro" id="IPR019025">
    <property type="entry name" value="Cordon-bleu_ubiquitin_domain"/>
</dbReference>
<feature type="compositionally biased region" description="Low complexity" evidence="1">
    <location>
        <begin position="1193"/>
        <end position="1203"/>
    </location>
</feature>
<sequence length="1494" mass="160447">MSRAGKLRPNGPTPASTSTSVSNGKSAMPSSNMTTATSPSSSNYIINNNSSSSNNNHHNQMDSLNGSTGNSFSEMSDEASSSEPENGPITLDVELPSGQHTDIVVEHGTPMIDLLVSLAGKCRVNPTGLLLQLLDPDTGQPLTYKPNQTIGFLGGREVRLVPRDSKSKNDRKQEKPFEMTHRFTMNLPRGQKTVVRVSPLITLGQLMTSVCEDKSLDLRRHVLQIPGQPGVKVDLAATIQELGRHELNLVAVGLQDPRSHMVSMPDLSKPPPSSFSNKAMLNAPMGGEVKKKRGFLSFLSKSKDKKYRQSMETSSTTSHVPRGPNPPSSRQATTPPAQRRQLSESPHRPNHPDTRPKSMFIAAAATPRSDPSGNHTNSQPHPSQQQHYKLQQQPLDITAGTGKKKRRAPAPPCPTADLPSALPSREPVPPEGHRSQVHNGGHPVSETLPEKEHEERQHQANHQREPEQPLSRAELLSRLHSRNSSDSSGYHELPLSGAESPEALGYIDLHTAEQLKTSSASISSGLDGSVANGDSGVHDLSPMRVSPIQEVSEKIEPPASSSKMAVSASAPAASSSGAGKKKRKAPAPPGSVPSSESPRPPKPVLVQEEPAPSLKIETIAAVEAQVHASMGRLADAAPSQLEADVSSEEPTPRESSTPNGEVEETHAVVLENEKSSAAAAISTSDESKSKYNTFHDDSDSDDGADYTNTGFDINDILEGVTFDDDPVPIDLRMVGSRDTDMVMEETDSIISETVDQVETSRNERPCAFIPPPPPDEPPPPEVEPVDSIASLTRKADPVLVDKGTGVNEDNASLAPSSAKSSPGADRKRRDSFTSLDSVDTIEGLSMDFEQAIQMGEESLYLSLDDVTVPSSYKSEMALFVERMSKMAVETSGGGSGQNDDSVSSLSLPASENSDTGSVIQHVRSGSQDSRVSGSDSGGSLRGLPHSGQAKDKVCLPMTEEINVPIETVPPPPEFGDEDKEDGNEDDDDEEYYTETVEELIIPLTPHGYDFSAAQKVEEETVVTKLTPREEESREARPRSGSTGVFRAELVSIAPVYTNPVSTPRPPTPPVVKETPLPVASSAPARPSLPSANPAEKEEFVLTLEDLDSVSFLPPKPPTPRTTSLSSADTPVSPGFVSSAAFVMENHGQQETNSPRGRSTMSFLPSEQEDSVMETKPLTTYRFPTTVQGPGRLAKSSAASKNSSPRSDDSHPDAGSDPLTDKLSPRLLVDSSYSSMSKYRSSYEPVHTLSSPSTASSATTLTLAAEPPTEVIRHNEPDTPDETDSPATDDREDENNRSIDSGAELDPQEALAAQYSALQAQFAQWQTQLSQNQALLSAQSSPGVTRASRAGPELQAEHLQQLSEQVLVQQQMMQQLQQTMHALQQQQQQKVQGADNNGAGNSSSTPEVAQIAAPPPPPPPPPPSAQGAPKTFTGIPKVRTLDSPRPAKQLTSRQSRFEPVLDPREELMLAIRGFKGREGLRSVPVQQTKWVHSNR</sequence>
<feature type="region of interest" description="Disordered" evidence="1">
    <location>
        <begin position="401"/>
        <end position="497"/>
    </location>
</feature>
<dbReference type="Gene3D" id="3.10.20.90">
    <property type="entry name" value="Phosphatidylinositol 3-kinase Catalytic Subunit, Chain A, domain 1"/>
    <property type="match status" value="1"/>
</dbReference>
<feature type="compositionally biased region" description="Acidic residues" evidence="1">
    <location>
        <begin position="974"/>
        <end position="991"/>
    </location>
</feature>
<feature type="domain" description="Cordon-bleu ubiquitin-like" evidence="2">
    <location>
        <begin position="178"/>
        <end position="248"/>
    </location>
</feature>
<feature type="compositionally biased region" description="Basic and acidic residues" evidence="1">
    <location>
        <begin position="341"/>
        <end position="356"/>
    </location>
</feature>
<feature type="compositionally biased region" description="Low complexity" evidence="1">
    <location>
        <begin position="557"/>
        <end position="578"/>
    </location>
</feature>
<dbReference type="GO" id="GO:0003785">
    <property type="term" value="F:actin monomer binding"/>
    <property type="evidence" value="ECO:0007669"/>
    <property type="project" value="InterPro"/>
</dbReference>
<feature type="region of interest" description="Disordered" evidence="1">
    <location>
        <begin position="887"/>
        <end position="991"/>
    </location>
</feature>
<feature type="compositionally biased region" description="Pro residues" evidence="1">
    <location>
        <begin position="768"/>
        <end position="782"/>
    </location>
</feature>
<feature type="compositionally biased region" description="Polar residues" evidence="1">
    <location>
        <begin position="369"/>
        <end position="383"/>
    </location>
</feature>
<feature type="region of interest" description="Disordered" evidence="1">
    <location>
        <begin position="300"/>
        <end position="389"/>
    </location>
</feature>
<feature type="compositionally biased region" description="Polar residues" evidence="1">
    <location>
        <begin position="13"/>
        <end position="37"/>
    </location>
</feature>
<dbReference type="PANTHER" id="PTHR21557">
    <property type="entry name" value="CORDON-BLEU"/>
    <property type="match status" value="1"/>
</dbReference>
<feature type="compositionally biased region" description="Low complexity" evidence="1">
    <location>
        <begin position="1070"/>
        <end position="1093"/>
    </location>
</feature>
<feature type="compositionally biased region" description="Polar residues" evidence="1">
    <location>
        <begin position="1120"/>
        <end position="1129"/>
    </location>
</feature>
<feature type="compositionally biased region" description="Low complexity" evidence="1">
    <location>
        <begin position="476"/>
        <end position="488"/>
    </location>
</feature>
<name>A0A433TZM5_ELYCH</name>
<evidence type="ECO:0000313" key="3">
    <source>
        <dbReference type="EMBL" id="RUS87027.1"/>
    </source>
</evidence>
<feature type="compositionally biased region" description="Basic and acidic residues" evidence="1">
    <location>
        <begin position="685"/>
        <end position="697"/>
    </location>
</feature>
<dbReference type="InterPro" id="IPR039895">
    <property type="entry name" value="COBL-like"/>
</dbReference>
<feature type="region of interest" description="Disordered" evidence="1">
    <location>
        <begin position="1"/>
        <end position="94"/>
    </location>
</feature>
<feature type="compositionally biased region" description="Polar residues" evidence="1">
    <location>
        <begin position="310"/>
        <end position="319"/>
    </location>
</feature>
<gene>
    <name evidence="3" type="ORF">EGW08_005180</name>
</gene>
<protein>
    <recommendedName>
        <fullName evidence="2">Cordon-bleu ubiquitin-like domain-containing protein</fullName>
    </recommendedName>
</protein>
<feature type="compositionally biased region" description="Pro residues" evidence="1">
    <location>
        <begin position="1412"/>
        <end position="1423"/>
    </location>
</feature>
<reference evidence="3 4" key="1">
    <citation type="submission" date="2019-01" db="EMBL/GenBank/DDBJ databases">
        <title>A draft genome assembly of the solar-powered sea slug Elysia chlorotica.</title>
        <authorList>
            <person name="Cai H."/>
            <person name="Li Q."/>
            <person name="Fang X."/>
            <person name="Li J."/>
            <person name="Curtis N.E."/>
            <person name="Altenburger A."/>
            <person name="Shibata T."/>
            <person name="Feng M."/>
            <person name="Maeda T."/>
            <person name="Schwartz J.A."/>
            <person name="Shigenobu S."/>
            <person name="Lundholm N."/>
            <person name="Nishiyama T."/>
            <person name="Yang H."/>
            <person name="Hasebe M."/>
            <person name="Li S."/>
            <person name="Pierce S.K."/>
            <person name="Wang J."/>
        </authorList>
    </citation>
    <scope>NUCLEOTIDE SEQUENCE [LARGE SCALE GENOMIC DNA]</scope>
    <source>
        <strain evidence="3">EC2010</strain>
        <tissue evidence="3">Whole organism of an adult</tissue>
    </source>
</reference>
<feature type="compositionally biased region" description="Low complexity" evidence="1">
    <location>
        <begin position="1230"/>
        <end position="1269"/>
    </location>
</feature>
<dbReference type="Pfam" id="PF09469">
    <property type="entry name" value="Cobl"/>
    <property type="match status" value="1"/>
</dbReference>
<dbReference type="STRING" id="188477.A0A433TZM5"/>
<organism evidence="3 4">
    <name type="scientific">Elysia chlorotica</name>
    <name type="common">Eastern emerald elysia</name>
    <name type="synonym">Sea slug</name>
    <dbReference type="NCBI Taxonomy" id="188477"/>
    <lineage>
        <taxon>Eukaryota</taxon>
        <taxon>Metazoa</taxon>
        <taxon>Spiralia</taxon>
        <taxon>Lophotrochozoa</taxon>
        <taxon>Mollusca</taxon>
        <taxon>Gastropoda</taxon>
        <taxon>Heterobranchia</taxon>
        <taxon>Euthyneura</taxon>
        <taxon>Panpulmonata</taxon>
        <taxon>Sacoglossa</taxon>
        <taxon>Placobranchoidea</taxon>
        <taxon>Plakobranchidae</taxon>
        <taxon>Elysia</taxon>
    </lineage>
</organism>